<dbReference type="InterPro" id="IPR028468">
    <property type="entry name" value="Smc1_ABC"/>
</dbReference>
<dbReference type="InterPro" id="IPR010935">
    <property type="entry name" value="SMC_hinge"/>
</dbReference>
<dbReference type="GO" id="GO:0007062">
    <property type="term" value="P:sister chromatid cohesion"/>
    <property type="evidence" value="ECO:0007669"/>
    <property type="project" value="InterPro"/>
</dbReference>
<dbReference type="GO" id="GO:0051321">
    <property type="term" value="P:meiotic cell cycle"/>
    <property type="evidence" value="ECO:0007669"/>
    <property type="project" value="UniProtKB-KW"/>
</dbReference>
<dbReference type="Pfam" id="PF06470">
    <property type="entry name" value="SMC_hinge"/>
    <property type="match status" value="1"/>
</dbReference>
<organism evidence="14 15">
    <name type="scientific">Populus tomentosa</name>
    <name type="common">Chinese white poplar</name>
    <dbReference type="NCBI Taxonomy" id="118781"/>
    <lineage>
        <taxon>Eukaryota</taxon>
        <taxon>Viridiplantae</taxon>
        <taxon>Streptophyta</taxon>
        <taxon>Embryophyta</taxon>
        <taxon>Tracheophyta</taxon>
        <taxon>Spermatophyta</taxon>
        <taxon>Magnoliopsida</taxon>
        <taxon>eudicotyledons</taxon>
        <taxon>Gunneridae</taxon>
        <taxon>Pentapetalae</taxon>
        <taxon>rosids</taxon>
        <taxon>fabids</taxon>
        <taxon>Malpighiales</taxon>
        <taxon>Salicaceae</taxon>
        <taxon>Saliceae</taxon>
        <taxon>Populus</taxon>
    </lineage>
</organism>
<evidence type="ECO:0000259" key="13">
    <source>
        <dbReference type="SMART" id="SM00968"/>
    </source>
</evidence>
<feature type="coiled-coil region" evidence="12">
    <location>
        <begin position="170"/>
        <end position="362"/>
    </location>
</feature>
<keyword evidence="5" id="KW-0132">Cell division</keyword>
<evidence type="ECO:0000256" key="3">
    <source>
        <dbReference type="ARBA" id="ARBA00005597"/>
    </source>
</evidence>
<name>A0A8X7ZWI1_POPTO</name>
<comment type="subcellular location">
    <subcellularLocation>
        <location evidence="2">Chromosome</location>
    </subcellularLocation>
    <subcellularLocation>
        <location evidence="1 11">Nucleus</location>
    </subcellularLocation>
</comment>
<dbReference type="FunFam" id="3.40.50.300:FF:000564">
    <property type="entry name" value="Structural maintenance of chromosomes 1A"/>
    <property type="match status" value="1"/>
</dbReference>
<evidence type="ECO:0000256" key="12">
    <source>
        <dbReference type="SAM" id="Coils"/>
    </source>
</evidence>
<comment type="caution">
    <text evidence="14">The sequence shown here is derived from an EMBL/GenBank/DDBJ whole genome shotgun (WGS) entry which is preliminary data.</text>
</comment>
<evidence type="ECO:0000256" key="8">
    <source>
        <dbReference type="ARBA" id="ARBA00023242"/>
    </source>
</evidence>
<dbReference type="OrthoDB" id="5575062at2759"/>
<keyword evidence="10" id="KW-0131">Cell cycle</keyword>
<protein>
    <recommendedName>
        <fullName evidence="11">Structural maintenance of chromosomes protein</fullName>
    </recommendedName>
</protein>
<feature type="coiled-coil region" evidence="12">
    <location>
        <begin position="428"/>
        <end position="525"/>
    </location>
</feature>
<dbReference type="GO" id="GO:0005634">
    <property type="term" value="C:nucleus"/>
    <property type="evidence" value="ECO:0007669"/>
    <property type="project" value="UniProtKB-SubCell"/>
</dbReference>
<gene>
    <name evidence="14" type="ORF">POTOM_019967</name>
</gene>
<dbReference type="PIRSF" id="PIRSF005719">
    <property type="entry name" value="SMC"/>
    <property type="match status" value="1"/>
</dbReference>
<keyword evidence="15" id="KW-1185">Reference proteome</keyword>
<accession>A0A8X7ZWI1</accession>
<evidence type="ECO:0000256" key="6">
    <source>
        <dbReference type="ARBA" id="ARBA00022776"/>
    </source>
</evidence>
<evidence type="ECO:0000256" key="1">
    <source>
        <dbReference type="ARBA" id="ARBA00004123"/>
    </source>
</evidence>
<dbReference type="InterPro" id="IPR003395">
    <property type="entry name" value="RecF/RecN/SMC_N"/>
</dbReference>
<reference evidence="14" key="1">
    <citation type="journal article" date="2020" name="bioRxiv">
        <title>Hybrid origin of Populus tomentosa Carr. identified through genome sequencing and phylogenomic analysis.</title>
        <authorList>
            <person name="An X."/>
            <person name="Gao K."/>
            <person name="Chen Z."/>
            <person name="Li J."/>
            <person name="Yang X."/>
            <person name="Yang X."/>
            <person name="Zhou J."/>
            <person name="Guo T."/>
            <person name="Zhao T."/>
            <person name="Huang S."/>
            <person name="Miao D."/>
            <person name="Khan W.U."/>
            <person name="Rao P."/>
            <person name="Ye M."/>
            <person name="Lei B."/>
            <person name="Liao W."/>
            <person name="Wang J."/>
            <person name="Ji L."/>
            <person name="Li Y."/>
            <person name="Guo B."/>
            <person name="Mustafa N.S."/>
            <person name="Li S."/>
            <person name="Yun Q."/>
            <person name="Keller S.R."/>
            <person name="Mao J."/>
            <person name="Zhang R."/>
            <person name="Strauss S.H."/>
        </authorList>
    </citation>
    <scope>NUCLEOTIDE SEQUENCE</scope>
    <source>
        <strain evidence="14">GM15</strain>
        <tissue evidence="14">Leaf</tissue>
    </source>
</reference>
<evidence type="ECO:0000256" key="10">
    <source>
        <dbReference type="ARBA" id="ARBA00023306"/>
    </source>
</evidence>
<keyword evidence="4" id="KW-0158">Chromosome</keyword>
<dbReference type="PANTHER" id="PTHR18937">
    <property type="entry name" value="STRUCTURAL MAINTENANCE OF CHROMOSOMES SMC FAMILY MEMBER"/>
    <property type="match status" value="1"/>
</dbReference>
<evidence type="ECO:0000256" key="7">
    <source>
        <dbReference type="ARBA" id="ARBA00023054"/>
    </source>
</evidence>
<dbReference type="GO" id="GO:0016887">
    <property type="term" value="F:ATP hydrolysis activity"/>
    <property type="evidence" value="ECO:0007669"/>
    <property type="project" value="InterPro"/>
</dbReference>
<feature type="coiled-coil region" evidence="12">
    <location>
        <begin position="925"/>
        <end position="994"/>
    </location>
</feature>
<proteinExistence type="inferred from homology"/>
<evidence type="ECO:0000256" key="5">
    <source>
        <dbReference type="ARBA" id="ARBA00022618"/>
    </source>
</evidence>
<evidence type="ECO:0000256" key="11">
    <source>
        <dbReference type="PIRNR" id="PIRNR005719"/>
    </source>
</evidence>
<evidence type="ECO:0000256" key="9">
    <source>
        <dbReference type="ARBA" id="ARBA00023254"/>
    </source>
</evidence>
<keyword evidence="8 11" id="KW-0539">Nucleus</keyword>
<sequence>MPSMASPGKILKLEMENFKSYKGLQTIGPFKDFTAIIGPNGAGKSNLMDAISFVLGVRTGHLRGAQLKDLIYAYDDREKEQKGRRAFVRLVYLLPDGSELQFTRAITSSGGSEYRIDGRVVNWDEYNARLKELGILVKARNFLVFQGDVESIASKNPKELTALFEQISGSEDLKREYEDLEEKKARAEEKSALVYQKKRTVVMERKQKKEQKEEAEKHLRLQDQLKSLKKEHFLWQLYTIHNDSNKMNAELDAEKRNQEDLMQELEKFGHEADKKKKEQEKYQKEITQCERKIKERSFKLYKHQPELLKLNEEMSRINSKIKSSRKELERKMVERRKHADEIKELESGIQDLSSKMDGLREKSRDVGGKLPLADSQLQEYFQIFKLGWNLLAMESFDDGKDHNDIIKEDAGMKTVRLRDEKEVLDRQQHADMEAQKNLEENLQQLENRAHELDAQDKQMRERMKKILDASTKHKNEVIDLKKELREMQDKHRDSRHKYENLKSKIGEVENQLRESRADRHENERDAKLFQAVETLKRLFQGVHGRMIDLCRPTQKKYNLAVTVAMGKFMDAVVVEDENTGKECIKYLKDQRLPPQTFIPLQSVRVKPVFERLRTLGGTAKLVFDVIQYPLKKSTSSKCPALPLHDGDEFVNQVLGYCSKTCIVCDELDEAKVLSWTGERFRVVTVDGILLTKSGTMTGGTSGGMEAKSKQWDDKKIEGLKKKKEQLESELEELGSIREMHLKESEASGKMSGLEKKIQYAEIEKKSIEDKLANMKKEKRVIKEEIDRINPELRKLKETVEKRATEIRKLEKRINDIVDRIYRKFSADVGVENIREYEENHVKAAQHMAEERLSLSNQLAKLKYHGYGHQFSVEVIHPCKLQVHHVIDLDADVGIIEDTCKYKDEPLNFCCDVLRADAVMLEYEQKRDMESRIRKLESSLTALENELKQVQKKEAQIKLASDKATDEINKWKEEMKEWKSKSEECANEIREWTKKGSAVTSNLSKLTRLINSKETQIAQLSSWKQDIVEKCELENINLPTVSDPMDIDSPIPGLDYDFSQLNRSLQDRRPSVREKIEADFKQKMDALISEIEKTAPNMKALDQYEALRERERVVTEEFEAARKEEKQIADSYNGVKQRRYELFMGAFNHISNSIDKIYKQLTKSSNHPLGGMAYLSLENEDDPFLHGIKYTAMPPQKRFRDMEQLSGGEKTVAALALLFSIHSYKPSPFFILDEVDAALDNLNVAKVAGFIRARSCEGTRGTVDADGGSGFQSIVISLKDSFYDKAEALVGVYRDSERR</sequence>
<evidence type="ECO:0000313" key="15">
    <source>
        <dbReference type="Proteomes" id="UP000886885"/>
    </source>
</evidence>
<keyword evidence="7 12" id="KW-0175">Coiled coil</keyword>
<dbReference type="GO" id="GO:0008278">
    <property type="term" value="C:cohesin complex"/>
    <property type="evidence" value="ECO:0007669"/>
    <property type="project" value="InterPro"/>
</dbReference>
<dbReference type="Proteomes" id="UP000886885">
    <property type="component" value="Chromosome 5A"/>
</dbReference>
<dbReference type="GO" id="GO:0051301">
    <property type="term" value="P:cell division"/>
    <property type="evidence" value="ECO:0007669"/>
    <property type="project" value="UniProtKB-KW"/>
</dbReference>
<dbReference type="GO" id="GO:0005524">
    <property type="term" value="F:ATP binding"/>
    <property type="evidence" value="ECO:0007669"/>
    <property type="project" value="InterPro"/>
</dbReference>
<dbReference type="EMBL" id="JAAWWB010000009">
    <property type="protein sequence ID" value="KAG6776456.1"/>
    <property type="molecule type" value="Genomic_DNA"/>
</dbReference>
<comment type="similarity">
    <text evidence="3">Belongs to the SMC family. SMC1 subfamily.</text>
</comment>
<feature type="domain" description="SMC hinge" evidence="13">
    <location>
        <begin position="540"/>
        <end position="674"/>
    </location>
</feature>
<keyword evidence="9" id="KW-0469">Meiosis</keyword>
<evidence type="ECO:0000313" key="14">
    <source>
        <dbReference type="EMBL" id="KAG6776456.1"/>
    </source>
</evidence>
<evidence type="ECO:0000256" key="2">
    <source>
        <dbReference type="ARBA" id="ARBA00004286"/>
    </source>
</evidence>
<dbReference type="CDD" id="cd03275">
    <property type="entry name" value="ABC_SMC1_euk"/>
    <property type="match status" value="1"/>
</dbReference>
<dbReference type="InterPro" id="IPR024704">
    <property type="entry name" value="SMC"/>
</dbReference>
<dbReference type="GO" id="GO:0003677">
    <property type="term" value="F:DNA binding"/>
    <property type="evidence" value="ECO:0007669"/>
    <property type="project" value="TreeGrafter"/>
</dbReference>
<dbReference type="PANTHER" id="PTHR18937:SF12">
    <property type="entry name" value="STRUCTURAL MAINTENANCE OF CHROMOSOMES PROTEIN"/>
    <property type="match status" value="1"/>
</dbReference>
<evidence type="ECO:0000256" key="4">
    <source>
        <dbReference type="ARBA" id="ARBA00022454"/>
    </source>
</evidence>
<keyword evidence="6" id="KW-0498">Mitosis</keyword>
<dbReference type="Pfam" id="PF02463">
    <property type="entry name" value="SMC_N"/>
    <property type="match status" value="2"/>
</dbReference>
<dbReference type="SMART" id="SM00968">
    <property type="entry name" value="SMC_hinge"/>
    <property type="match status" value="1"/>
</dbReference>
<feature type="coiled-coil region" evidence="12">
    <location>
        <begin position="709"/>
        <end position="812"/>
    </location>
</feature>